<evidence type="ECO:0000259" key="16">
    <source>
        <dbReference type="PROSITE" id="PS51384"/>
    </source>
</evidence>
<name>G3BBM3_CANTC</name>
<keyword evidence="6" id="KW-0285">Flavoprotein</keyword>
<dbReference type="GO" id="GO:0015677">
    <property type="term" value="P:copper ion import"/>
    <property type="evidence" value="ECO:0007669"/>
    <property type="project" value="TreeGrafter"/>
</dbReference>
<dbReference type="InterPro" id="IPR039261">
    <property type="entry name" value="FNR_nucleotide-bd"/>
</dbReference>
<dbReference type="SUPFAM" id="SSF52343">
    <property type="entry name" value="Ferredoxin reductase-like, C-terminal NADP-linked domain"/>
    <property type="match status" value="1"/>
</dbReference>
<dbReference type="GO" id="GO:0005886">
    <property type="term" value="C:plasma membrane"/>
    <property type="evidence" value="ECO:0007669"/>
    <property type="project" value="UniProtKB-SubCell"/>
</dbReference>
<feature type="transmembrane region" description="Helical" evidence="15">
    <location>
        <begin position="183"/>
        <end position="204"/>
    </location>
</feature>
<evidence type="ECO:0000256" key="7">
    <source>
        <dbReference type="ARBA" id="ARBA00022692"/>
    </source>
</evidence>
<dbReference type="InterPro" id="IPR013130">
    <property type="entry name" value="Fe3_Rdtase_TM_dom"/>
</dbReference>
<keyword evidence="18" id="KW-1185">Reference proteome</keyword>
<dbReference type="EC" id="1.16.1.9" evidence="3"/>
<keyword evidence="11" id="KW-0560">Oxidoreductase</keyword>
<dbReference type="PANTHER" id="PTHR32361">
    <property type="entry name" value="FERRIC/CUPRIC REDUCTASE TRANSMEMBRANE COMPONENT"/>
    <property type="match status" value="1"/>
</dbReference>
<feature type="domain" description="FAD-binding FR-type" evidence="16">
    <location>
        <begin position="291"/>
        <end position="409"/>
    </location>
</feature>
<dbReference type="OrthoDB" id="17725at2759"/>
<dbReference type="Gene3D" id="3.40.50.80">
    <property type="entry name" value="Nucleotide-binding domain of ferredoxin-NADP reductase (FNR) module"/>
    <property type="match status" value="1"/>
</dbReference>
<dbReference type="PANTHER" id="PTHR32361:SF23">
    <property type="entry name" value="FERRIC-CHELATE REDUCTASE"/>
    <property type="match status" value="1"/>
</dbReference>
<comment type="subcellular location">
    <subcellularLocation>
        <location evidence="1">Cell membrane</location>
        <topology evidence="1">Multi-pass membrane protein</topology>
    </subcellularLocation>
</comment>
<evidence type="ECO:0000256" key="1">
    <source>
        <dbReference type="ARBA" id="ARBA00004651"/>
    </source>
</evidence>
<evidence type="ECO:0000313" key="18">
    <source>
        <dbReference type="Proteomes" id="UP000000707"/>
    </source>
</evidence>
<keyword evidence="4" id="KW-0813">Transport</keyword>
<dbReference type="AlphaFoldDB" id="G3BBM3"/>
<dbReference type="eggNOG" id="KOG0039">
    <property type="taxonomic scope" value="Eukaryota"/>
</dbReference>
<keyword evidence="8" id="KW-0274">FAD</keyword>
<dbReference type="InterPro" id="IPR013121">
    <property type="entry name" value="Fe_red_NAD-bd_6"/>
</dbReference>
<evidence type="ECO:0000256" key="14">
    <source>
        <dbReference type="ARBA" id="ARBA00048483"/>
    </source>
</evidence>
<dbReference type="GO" id="GO:0006879">
    <property type="term" value="P:intracellular iron ion homeostasis"/>
    <property type="evidence" value="ECO:0007669"/>
    <property type="project" value="TreeGrafter"/>
</dbReference>
<evidence type="ECO:0000256" key="15">
    <source>
        <dbReference type="SAM" id="Phobius"/>
    </source>
</evidence>
<dbReference type="SUPFAM" id="SSF63380">
    <property type="entry name" value="Riboflavin synthase domain-like"/>
    <property type="match status" value="1"/>
</dbReference>
<accession>G3BBM3</accession>
<sequence length="588" mass="66949">MPVTYKGLDCLADMSAEEYTHYYTQSQTEIPWASQAYYGYYTIYFGSAVVGVALFKNLYYRSRDHFYSKSQSAGIFTPLVDTLVAYSRFLGYKQTPMKLTYFTSLPPSVGSSLFLMASSLYLFLYCFVPHFWYRGCRGFGSPPLAVRAGVMATALTPFIYILAGKSNFITLVTGISYEKLNYLHQYVGVAALVLSLVHTIPFIYQAIVEGGAANLRHTWNNEAIYRNGVPPLVLLILLCSLSKAGVRKWFYEGFLHLHWMMGIAYFGTLGYHIYGSMATENYMWAALAFWFTQVFYRLFVKTCLKPNALFLRPSEAKLFKLQGSNAYQVNVKNRGIFWKPGQHVYLRFASRVLDNHPFSVCNLPKESENELKFIIIPKRGLTKSLYDKIDSCLSEKVYIDGPYGGCSRNHHTFEKVYLIASGSGVTATMSFLTDLAQKIESGENKVTKEVTFVWVVRKLEDIDWFRTELNKALECDRVNVLIYVCDRSSQKEKYLNEKETFTSESLEAAIETRSNELNVKFGRPNMENLVKSFAPSLGRRNFVCSSGSDSMKFQVSSGVSALQPLIFNKDLYASEVEEIFLHTESFGW</sequence>
<dbReference type="STRING" id="590646.G3BBM3"/>
<organism evidence="18">
    <name type="scientific">Candida tenuis (strain ATCC 10573 / BCRC 21748 / CBS 615 / JCM 9827 / NBRC 10315 / NRRL Y-1498 / VKM Y-70)</name>
    <name type="common">Yeast</name>
    <name type="synonym">Yamadazyma tenuis</name>
    <dbReference type="NCBI Taxonomy" id="590646"/>
    <lineage>
        <taxon>Eukaryota</taxon>
        <taxon>Fungi</taxon>
        <taxon>Dikarya</taxon>
        <taxon>Ascomycota</taxon>
        <taxon>Saccharomycotina</taxon>
        <taxon>Pichiomycetes</taxon>
        <taxon>Debaryomycetaceae</taxon>
        <taxon>Yamadazyma</taxon>
    </lineage>
</organism>
<dbReference type="Pfam" id="PF08030">
    <property type="entry name" value="NAD_binding_6"/>
    <property type="match status" value="1"/>
</dbReference>
<reference evidence="17 18" key="1">
    <citation type="journal article" date="2011" name="Proc. Natl. Acad. Sci. U.S.A.">
        <title>Comparative genomics of xylose-fermenting fungi for enhanced biofuel production.</title>
        <authorList>
            <person name="Wohlbach D.J."/>
            <person name="Kuo A."/>
            <person name="Sato T.K."/>
            <person name="Potts K.M."/>
            <person name="Salamov A.A."/>
            <person name="LaButti K.M."/>
            <person name="Sun H."/>
            <person name="Clum A."/>
            <person name="Pangilinan J.L."/>
            <person name="Lindquist E.A."/>
            <person name="Lucas S."/>
            <person name="Lapidus A."/>
            <person name="Jin M."/>
            <person name="Gunawan C."/>
            <person name="Balan V."/>
            <person name="Dale B.E."/>
            <person name="Jeffries T.W."/>
            <person name="Zinkel R."/>
            <person name="Barry K.W."/>
            <person name="Grigoriev I.V."/>
            <person name="Gasch A.P."/>
        </authorList>
    </citation>
    <scope>NUCLEOTIDE SEQUENCE [LARGE SCALE GENOMIC DNA]</scope>
    <source>
        <strain evidence="18">ATCC 10573 / BCRC 21748 / CBS 615 / JCM 9827 / NBRC 10315 / NRRL Y-1498 / VKM Y-70</strain>
    </source>
</reference>
<feature type="transmembrane region" description="Helical" evidence="15">
    <location>
        <begin position="109"/>
        <end position="132"/>
    </location>
</feature>
<keyword evidence="9" id="KW-0249">Electron transport</keyword>
<dbReference type="EMBL" id="GL996527">
    <property type="protein sequence ID" value="EGV61574.1"/>
    <property type="molecule type" value="Genomic_DNA"/>
</dbReference>
<evidence type="ECO:0000256" key="10">
    <source>
        <dbReference type="ARBA" id="ARBA00022989"/>
    </source>
</evidence>
<feature type="transmembrane region" description="Helical" evidence="15">
    <location>
        <begin position="256"/>
        <end position="274"/>
    </location>
</feature>
<evidence type="ECO:0000256" key="2">
    <source>
        <dbReference type="ARBA" id="ARBA00006278"/>
    </source>
</evidence>
<dbReference type="PROSITE" id="PS51384">
    <property type="entry name" value="FAD_FR"/>
    <property type="match status" value="1"/>
</dbReference>
<dbReference type="GO" id="GO:0006826">
    <property type="term" value="P:iron ion transport"/>
    <property type="evidence" value="ECO:0007669"/>
    <property type="project" value="TreeGrafter"/>
</dbReference>
<evidence type="ECO:0000256" key="11">
    <source>
        <dbReference type="ARBA" id="ARBA00023002"/>
    </source>
</evidence>
<dbReference type="SFLD" id="SFLDS00052">
    <property type="entry name" value="Ferric_Reductase_Domain"/>
    <property type="match status" value="1"/>
</dbReference>
<dbReference type="CDD" id="cd06186">
    <property type="entry name" value="NOX_Duox_like_FAD_NADP"/>
    <property type="match status" value="1"/>
</dbReference>
<dbReference type="GeneID" id="18250400"/>
<dbReference type="Pfam" id="PF01794">
    <property type="entry name" value="Ferric_reduct"/>
    <property type="match status" value="1"/>
</dbReference>
<feature type="transmembrane region" description="Helical" evidence="15">
    <location>
        <begin position="144"/>
        <end position="163"/>
    </location>
</feature>
<evidence type="ECO:0000256" key="13">
    <source>
        <dbReference type="ARBA" id="ARBA00023136"/>
    </source>
</evidence>
<dbReference type="Proteomes" id="UP000000707">
    <property type="component" value="Unassembled WGS sequence"/>
</dbReference>
<dbReference type="InterPro" id="IPR017938">
    <property type="entry name" value="Riboflavin_synthase-like_b-brl"/>
</dbReference>
<evidence type="ECO:0000256" key="12">
    <source>
        <dbReference type="ARBA" id="ARBA00023065"/>
    </source>
</evidence>
<proteinExistence type="inferred from homology"/>
<comment type="similarity">
    <text evidence="2">Belongs to the ferric reductase (FRE) family.</text>
</comment>
<dbReference type="HOGENOM" id="CLU_010365_7_2_1"/>
<evidence type="ECO:0000256" key="3">
    <source>
        <dbReference type="ARBA" id="ARBA00012668"/>
    </source>
</evidence>
<dbReference type="GO" id="GO:0052851">
    <property type="term" value="F:ferric-chelate reductase (NADPH) activity"/>
    <property type="evidence" value="ECO:0007669"/>
    <property type="project" value="UniProtKB-EC"/>
</dbReference>
<dbReference type="InterPro" id="IPR051410">
    <property type="entry name" value="Ferric/Cupric_Reductase"/>
</dbReference>
<keyword evidence="12" id="KW-0406">Ion transport</keyword>
<evidence type="ECO:0000256" key="5">
    <source>
        <dbReference type="ARBA" id="ARBA00022475"/>
    </source>
</evidence>
<feature type="transmembrane region" description="Helical" evidence="15">
    <location>
        <begin position="38"/>
        <end position="60"/>
    </location>
</feature>
<dbReference type="Pfam" id="PF08022">
    <property type="entry name" value="FAD_binding_8"/>
    <property type="match status" value="1"/>
</dbReference>
<comment type="catalytic activity">
    <reaction evidence="14">
        <text>2 a Fe(II)-siderophore + NADP(+) + H(+) = 2 a Fe(III)-siderophore + NADPH</text>
        <dbReference type="Rhea" id="RHEA:28795"/>
        <dbReference type="Rhea" id="RHEA-COMP:11342"/>
        <dbReference type="Rhea" id="RHEA-COMP:11344"/>
        <dbReference type="ChEBI" id="CHEBI:15378"/>
        <dbReference type="ChEBI" id="CHEBI:29033"/>
        <dbReference type="ChEBI" id="CHEBI:29034"/>
        <dbReference type="ChEBI" id="CHEBI:57783"/>
        <dbReference type="ChEBI" id="CHEBI:58349"/>
        <dbReference type="EC" id="1.16.1.9"/>
    </reaction>
</comment>
<keyword evidence="7 15" id="KW-0812">Transmembrane</keyword>
<dbReference type="KEGG" id="cten:18250400"/>
<evidence type="ECO:0000256" key="4">
    <source>
        <dbReference type="ARBA" id="ARBA00022448"/>
    </source>
</evidence>
<feature type="transmembrane region" description="Helical" evidence="15">
    <location>
        <begin position="281"/>
        <end position="299"/>
    </location>
</feature>
<dbReference type="InterPro" id="IPR017927">
    <property type="entry name" value="FAD-bd_FR_type"/>
</dbReference>
<keyword evidence="10 15" id="KW-1133">Transmembrane helix</keyword>
<feature type="transmembrane region" description="Helical" evidence="15">
    <location>
        <begin position="224"/>
        <end position="244"/>
    </location>
</feature>
<gene>
    <name evidence="17" type="ORF">CANTEDRAFT_94462</name>
</gene>
<evidence type="ECO:0000256" key="8">
    <source>
        <dbReference type="ARBA" id="ARBA00022827"/>
    </source>
</evidence>
<dbReference type="SFLD" id="SFLDG01168">
    <property type="entry name" value="Ferric_reductase_subgroup_(FRE"/>
    <property type="match status" value="1"/>
</dbReference>
<keyword evidence="13 15" id="KW-0472">Membrane</keyword>
<evidence type="ECO:0000256" key="9">
    <source>
        <dbReference type="ARBA" id="ARBA00022982"/>
    </source>
</evidence>
<evidence type="ECO:0000313" key="17">
    <source>
        <dbReference type="EMBL" id="EGV61574.1"/>
    </source>
</evidence>
<keyword evidence="5" id="KW-1003">Cell membrane</keyword>
<evidence type="ECO:0000256" key="6">
    <source>
        <dbReference type="ARBA" id="ARBA00022630"/>
    </source>
</evidence>
<dbReference type="Gene3D" id="2.40.30.10">
    <property type="entry name" value="Translation factors"/>
    <property type="match status" value="1"/>
</dbReference>
<dbReference type="InterPro" id="IPR013112">
    <property type="entry name" value="FAD-bd_8"/>
</dbReference>
<protein>
    <recommendedName>
        <fullName evidence="3">ferric-chelate reductase (NADPH)</fullName>
        <ecNumber evidence="3">1.16.1.9</ecNumber>
    </recommendedName>
</protein>